<keyword evidence="2" id="KW-1185">Reference proteome</keyword>
<organism evidence="1 2">
    <name type="scientific">Aduncisulcus paluster</name>
    <dbReference type="NCBI Taxonomy" id="2918883"/>
    <lineage>
        <taxon>Eukaryota</taxon>
        <taxon>Metamonada</taxon>
        <taxon>Carpediemonas-like organisms</taxon>
        <taxon>Aduncisulcus</taxon>
    </lineage>
</organism>
<reference evidence="1" key="1">
    <citation type="submission" date="2022-03" db="EMBL/GenBank/DDBJ databases">
        <title>Draft genome sequence of Aduncisulcus paluster, a free-living microaerophilic Fornicata.</title>
        <authorList>
            <person name="Yuyama I."/>
            <person name="Kume K."/>
            <person name="Tamura T."/>
            <person name="Inagaki Y."/>
            <person name="Hashimoto T."/>
        </authorList>
    </citation>
    <scope>NUCLEOTIDE SEQUENCE</scope>
    <source>
        <strain evidence="1">NY0171</strain>
    </source>
</reference>
<evidence type="ECO:0000313" key="1">
    <source>
        <dbReference type="EMBL" id="GKT30159.1"/>
    </source>
</evidence>
<protein>
    <submittedName>
        <fullName evidence="1">Uncharacterized protein</fullName>
    </submittedName>
</protein>
<gene>
    <name evidence="1" type="ORF">ADUPG1_005420</name>
</gene>
<accession>A0ABQ5KFJ1</accession>
<dbReference type="EMBL" id="BQXS01008637">
    <property type="protein sequence ID" value="GKT30159.1"/>
    <property type="molecule type" value="Genomic_DNA"/>
</dbReference>
<name>A0ABQ5KFJ1_9EUKA</name>
<proteinExistence type="predicted"/>
<comment type="caution">
    <text evidence="1">The sequence shown here is derived from an EMBL/GenBank/DDBJ whole genome shotgun (WGS) entry which is preliminary data.</text>
</comment>
<feature type="non-terminal residue" evidence="1">
    <location>
        <position position="1"/>
    </location>
</feature>
<dbReference type="Proteomes" id="UP001057375">
    <property type="component" value="Unassembled WGS sequence"/>
</dbReference>
<sequence length="181" mass="19205">YFVTSSSETVSAFLASDSIPSTSSFPEARLKALNSTSPSKSASSLPIGFVAVPPGLPAPMARLLNLLGGSISLDELIVDEHLLFGILLLVTLPSGDFFTSPISCFIFVSSSSLIFTHSQSSSLAHPSRIRFHASALLAIPSTYLFPLRTSSSGFIPGNFSSCSRRFSFAILSAVSISFKYL</sequence>
<evidence type="ECO:0000313" key="2">
    <source>
        <dbReference type="Proteomes" id="UP001057375"/>
    </source>
</evidence>
<feature type="non-terminal residue" evidence="1">
    <location>
        <position position="181"/>
    </location>
</feature>